<keyword evidence="2 5" id="KW-0808">Transferase</keyword>
<reference evidence="6" key="1">
    <citation type="journal article" date="2019" name="Int. J. Syst. Evol. Microbiol.">
        <title>The Global Catalogue of Microorganisms (GCM) 10K type strain sequencing project: providing services to taxonomists for standard genome sequencing and annotation.</title>
        <authorList>
            <consortium name="The Broad Institute Genomics Platform"/>
            <consortium name="The Broad Institute Genome Sequencing Center for Infectious Disease"/>
            <person name="Wu L."/>
            <person name="Ma J."/>
        </authorList>
    </citation>
    <scope>NUCLEOTIDE SEQUENCE [LARGE SCALE GENOMIC DNA]</scope>
    <source>
        <strain evidence="6">SHR3</strain>
    </source>
</reference>
<dbReference type="EC" id="2.4.-.-" evidence="5"/>
<evidence type="ECO:0000256" key="2">
    <source>
        <dbReference type="ARBA" id="ARBA00022679"/>
    </source>
</evidence>
<evidence type="ECO:0000313" key="6">
    <source>
        <dbReference type="Proteomes" id="UP001595974"/>
    </source>
</evidence>
<organism evidence="5 6">
    <name type="scientific">Thauera sinica</name>
    <dbReference type="NCBI Taxonomy" id="2665146"/>
    <lineage>
        <taxon>Bacteria</taxon>
        <taxon>Pseudomonadati</taxon>
        <taxon>Pseudomonadota</taxon>
        <taxon>Betaproteobacteria</taxon>
        <taxon>Rhodocyclales</taxon>
        <taxon>Zoogloeaceae</taxon>
        <taxon>Thauera</taxon>
    </lineage>
</organism>
<sequence>MSDVSVPRLVVFDHSVAKNSPAGSCVLAQLDGLAASIPVTVFSDCCDLTDRADVEWRRVPLPAKPIFLRYWVFQFIAPFRFVLWRLKNLRTPIRIQTTQGQFIWSDVSYAHFCHRAYLRNAWTQSSVTGLRRVARKLNHLFNSATEGLAFRCARKIVVPSEGLARELGETYPDCGHKLEVLANPVDLDRFARPDAPSTASLRTQYGIGDDEIVCTFMALGDFARKGLGLIIEALSTMEENQGSRIRVLVVGGNEGEIREFANLASRNGVESRLNFVGLQKDVRPFLWDSDVFVFPSAYEIFSLAILQAAAAGLPALVPRGLYGAEEFIVDGENGWLVERSVDGVAAGLARILSDHAQLARMSTNARTAVGRYSKNDFVSRWQRVYEGLQ</sequence>
<dbReference type="Pfam" id="PF13439">
    <property type="entry name" value="Glyco_transf_4"/>
    <property type="match status" value="1"/>
</dbReference>
<dbReference type="InterPro" id="IPR028098">
    <property type="entry name" value="Glyco_trans_4-like_N"/>
</dbReference>
<feature type="domain" description="Glycosyltransferase subfamily 4-like N-terminal" evidence="4">
    <location>
        <begin position="26"/>
        <end position="189"/>
    </location>
</feature>
<gene>
    <name evidence="5" type="ORF">ACFPTN_04865</name>
</gene>
<proteinExistence type="predicted"/>
<dbReference type="Pfam" id="PF00534">
    <property type="entry name" value="Glycos_transf_1"/>
    <property type="match status" value="1"/>
</dbReference>
<evidence type="ECO:0000259" key="3">
    <source>
        <dbReference type="Pfam" id="PF00534"/>
    </source>
</evidence>
<feature type="domain" description="Glycosyl transferase family 1" evidence="3">
    <location>
        <begin position="222"/>
        <end position="366"/>
    </location>
</feature>
<dbReference type="EMBL" id="JBHSOG010000014">
    <property type="protein sequence ID" value="MFC5768695.1"/>
    <property type="molecule type" value="Genomic_DNA"/>
</dbReference>
<protein>
    <submittedName>
        <fullName evidence="5">Glycosyltransferase family 4 protein</fullName>
        <ecNumber evidence="5">2.4.-.-</ecNumber>
    </submittedName>
</protein>
<keyword evidence="1 5" id="KW-0328">Glycosyltransferase</keyword>
<evidence type="ECO:0000313" key="5">
    <source>
        <dbReference type="EMBL" id="MFC5768695.1"/>
    </source>
</evidence>
<dbReference type="PANTHER" id="PTHR12526">
    <property type="entry name" value="GLYCOSYLTRANSFERASE"/>
    <property type="match status" value="1"/>
</dbReference>
<name>A0ABW1AND4_9RHOO</name>
<dbReference type="Gene3D" id="3.40.50.2000">
    <property type="entry name" value="Glycogen Phosphorylase B"/>
    <property type="match status" value="2"/>
</dbReference>
<dbReference type="GO" id="GO:0016757">
    <property type="term" value="F:glycosyltransferase activity"/>
    <property type="evidence" value="ECO:0007669"/>
    <property type="project" value="UniProtKB-KW"/>
</dbReference>
<dbReference type="Proteomes" id="UP001595974">
    <property type="component" value="Unassembled WGS sequence"/>
</dbReference>
<keyword evidence="6" id="KW-1185">Reference proteome</keyword>
<accession>A0ABW1AND4</accession>
<dbReference type="PANTHER" id="PTHR12526:SF510">
    <property type="entry name" value="D-INOSITOL 3-PHOSPHATE GLYCOSYLTRANSFERASE"/>
    <property type="match status" value="1"/>
</dbReference>
<evidence type="ECO:0000256" key="1">
    <source>
        <dbReference type="ARBA" id="ARBA00022676"/>
    </source>
</evidence>
<dbReference type="RefSeq" id="WP_096448381.1">
    <property type="nucleotide sequence ID" value="NZ_JBHSOG010000014.1"/>
</dbReference>
<dbReference type="SUPFAM" id="SSF53756">
    <property type="entry name" value="UDP-Glycosyltransferase/glycogen phosphorylase"/>
    <property type="match status" value="1"/>
</dbReference>
<evidence type="ECO:0000259" key="4">
    <source>
        <dbReference type="Pfam" id="PF13439"/>
    </source>
</evidence>
<comment type="caution">
    <text evidence="5">The sequence shown here is derived from an EMBL/GenBank/DDBJ whole genome shotgun (WGS) entry which is preliminary data.</text>
</comment>
<dbReference type="CDD" id="cd03801">
    <property type="entry name" value="GT4_PimA-like"/>
    <property type="match status" value="1"/>
</dbReference>
<dbReference type="InterPro" id="IPR001296">
    <property type="entry name" value="Glyco_trans_1"/>
</dbReference>